<keyword evidence="2" id="KW-1185">Reference proteome</keyword>
<comment type="caution">
    <text evidence="1">The sequence shown here is derived from an EMBL/GenBank/DDBJ whole genome shotgun (WGS) entry which is preliminary data.</text>
</comment>
<organism evidence="1 2">
    <name type="scientific">Natrarchaeobius halalkaliphilus</name>
    <dbReference type="NCBI Taxonomy" id="1679091"/>
    <lineage>
        <taxon>Archaea</taxon>
        <taxon>Methanobacteriati</taxon>
        <taxon>Methanobacteriota</taxon>
        <taxon>Stenosarchaea group</taxon>
        <taxon>Halobacteria</taxon>
        <taxon>Halobacteriales</taxon>
        <taxon>Natrialbaceae</taxon>
        <taxon>Natrarchaeobius</taxon>
    </lineage>
</organism>
<name>A0A3N6M7E2_9EURY</name>
<evidence type="ECO:0000313" key="1">
    <source>
        <dbReference type="EMBL" id="RQG91261.1"/>
    </source>
</evidence>
<dbReference type="RefSeq" id="WP_124177379.1">
    <property type="nucleotide sequence ID" value="NZ_REFY01000002.1"/>
</dbReference>
<evidence type="ECO:0000313" key="2">
    <source>
        <dbReference type="Proteomes" id="UP000273828"/>
    </source>
</evidence>
<proteinExistence type="predicted"/>
<dbReference type="Proteomes" id="UP000273828">
    <property type="component" value="Unassembled WGS sequence"/>
</dbReference>
<protein>
    <submittedName>
        <fullName evidence="1">Uncharacterized protein</fullName>
    </submittedName>
</protein>
<dbReference type="EMBL" id="REFY01000002">
    <property type="protein sequence ID" value="RQG91261.1"/>
    <property type="molecule type" value="Genomic_DNA"/>
</dbReference>
<gene>
    <name evidence="1" type="ORF">EA462_04525</name>
</gene>
<dbReference type="OrthoDB" id="190909at2157"/>
<reference evidence="1 2" key="1">
    <citation type="submission" date="2018-10" db="EMBL/GenBank/DDBJ databases">
        <title>Natrarchaeobius chitinivorans gen. nov., sp. nov., and Natrarchaeobius haloalkaliphilus sp. nov., alkaliphilic, chitin-utilizing haloarchaea from hypersaline alkaline lakes.</title>
        <authorList>
            <person name="Sorokin D.Y."/>
            <person name="Elcheninov A.G."/>
            <person name="Kostrikina N.A."/>
            <person name="Bale N.J."/>
            <person name="Sinninghe Damste J.S."/>
            <person name="Khijniak T.V."/>
            <person name="Kublanov I.V."/>
            <person name="Toshchakov S.V."/>
        </authorList>
    </citation>
    <scope>NUCLEOTIDE SEQUENCE [LARGE SCALE GENOMIC DNA]</scope>
    <source>
        <strain evidence="1 2">AArcht-Sl</strain>
    </source>
</reference>
<dbReference type="AlphaFoldDB" id="A0A3N6M7E2"/>
<accession>A0A3N6M7E2</accession>
<sequence length="94" mass="10722">MNVRGGGVRRGYARAVDSVAFVRAQHYMPIDDVPLRMFRAILPEGQIVCERYDHTEKGLELYDTDDEFIAFVPYANLHALVNEDVYGGNERSIM</sequence>